<protein>
    <submittedName>
        <fullName evidence="2">Carboxypeptidase-like regulatory domain-containing protein</fullName>
    </submittedName>
</protein>
<proteinExistence type="predicted"/>
<evidence type="ECO:0000313" key="3">
    <source>
        <dbReference type="Proteomes" id="UP001460072"/>
    </source>
</evidence>
<dbReference type="RefSeq" id="WP_342696771.1">
    <property type="nucleotide sequence ID" value="NZ_JBCGDO010000021.1"/>
</dbReference>
<keyword evidence="3" id="KW-1185">Reference proteome</keyword>
<feature type="chain" id="PRO_5045847889" evidence="1">
    <location>
        <begin position="20"/>
        <end position="339"/>
    </location>
</feature>
<reference evidence="2 3" key="1">
    <citation type="submission" date="2024-03" db="EMBL/GenBank/DDBJ databases">
        <title>Two novel species of the genus Flavobacterium exhibiting potentially degradation of complex polysaccharides.</title>
        <authorList>
            <person name="Lian X."/>
        </authorList>
    </citation>
    <scope>NUCLEOTIDE SEQUENCE [LARGE SCALE GENOMIC DNA]</scope>
    <source>
        <strain evidence="3">j3</strain>
    </source>
</reference>
<dbReference type="Gene3D" id="2.60.40.1120">
    <property type="entry name" value="Carboxypeptidase-like, regulatory domain"/>
    <property type="match status" value="1"/>
</dbReference>
<evidence type="ECO:0000313" key="2">
    <source>
        <dbReference type="EMBL" id="MEM0543580.1"/>
    </source>
</evidence>
<keyword evidence="1" id="KW-0732">Signal</keyword>
<feature type="signal peptide" evidence="1">
    <location>
        <begin position="1"/>
        <end position="19"/>
    </location>
</feature>
<dbReference type="SUPFAM" id="SSF49464">
    <property type="entry name" value="Carboxypeptidase regulatory domain-like"/>
    <property type="match status" value="1"/>
</dbReference>
<gene>
    <name evidence="2" type="ORF">WFZ85_13230</name>
</gene>
<comment type="caution">
    <text evidence="2">The sequence shown here is derived from an EMBL/GenBank/DDBJ whole genome shotgun (WGS) entry which is preliminary data.</text>
</comment>
<evidence type="ECO:0000256" key="1">
    <source>
        <dbReference type="SAM" id="SignalP"/>
    </source>
</evidence>
<dbReference type="EMBL" id="JBCGDO010000021">
    <property type="protein sequence ID" value="MEM0543580.1"/>
    <property type="molecule type" value="Genomic_DNA"/>
</dbReference>
<sequence>MKSTVLLLFFGLLNSIAFSQNLKGRVVDDLNLPIPGASVYYDGTTIATSTDENGAFTIRYDSAIKRPLVVSYIGYQTVFIEDYAPSQQLLIAMEASVTKLKEVVVKKQRFSRKEMMRLFKDRFLGSTRFGLKSIIKNEADIDFDYDEKSLILKASSDKPLLIINPLLGYQVTYELVDFEATFTHLSLSVETLQSSYYAGLSQFEDIVSNPKITKNRDNAYQGSTVNFFRNLINGTWSKSEFQIFSKGFLVNPSDFFEVSFENDKYKVSIKKQEKAVGYIASVGLLYNGKEQSQVKFLSDTIYIDQFGNNLSIRDVYFSGPISLKRVGDMLPLNYTFTKN</sequence>
<accession>A0ABU9N7I9</accession>
<dbReference type="Proteomes" id="UP001460072">
    <property type="component" value="Unassembled WGS sequence"/>
</dbReference>
<dbReference type="Pfam" id="PF13715">
    <property type="entry name" value="CarbopepD_reg_2"/>
    <property type="match status" value="1"/>
</dbReference>
<organism evidence="2 3">
    <name type="scientific">Flavobacterium aureirubrum</name>
    <dbReference type="NCBI Taxonomy" id="3133147"/>
    <lineage>
        <taxon>Bacteria</taxon>
        <taxon>Pseudomonadati</taxon>
        <taxon>Bacteroidota</taxon>
        <taxon>Flavobacteriia</taxon>
        <taxon>Flavobacteriales</taxon>
        <taxon>Flavobacteriaceae</taxon>
        <taxon>Flavobacterium</taxon>
    </lineage>
</organism>
<name>A0ABU9N7I9_9FLAO</name>
<dbReference type="InterPro" id="IPR008969">
    <property type="entry name" value="CarboxyPept-like_regulatory"/>
</dbReference>